<reference evidence="11" key="2">
    <citation type="submission" date="2022-06" db="UniProtKB">
        <authorList>
            <consortium name="EnsemblMetazoa"/>
        </authorList>
    </citation>
    <scope>IDENTIFICATION</scope>
    <source>
        <strain evidence="11">DF5081</strain>
    </source>
</reference>
<dbReference type="PROSITE" id="PS00232">
    <property type="entry name" value="CADHERIN_1"/>
    <property type="match status" value="1"/>
</dbReference>
<evidence type="ECO:0000256" key="1">
    <source>
        <dbReference type="ARBA" id="ARBA00004370"/>
    </source>
</evidence>
<feature type="compositionally biased region" description="Low complexity" evidence="9">
    <location>
        <begin position="857"/>
        <end position="867"/>
    </location>
</feature>
<evidence type="ECO:0000256" key="3">
    <source>
        <dbReference type="ARBA" id="ARBA00022737"/>
    </source>
</evidence>
<evidence type="ECO:0000256" key="6">
    <source>
        <dbReference type="ARBA" id="ARBA00022989"/>
    </source>
</evidence>
<dbReference type="GO" id="GO:0005911">
    <property type="term" value="C:cell-cell junction"/>
    <property type="evidence" value="ECO:0007669"/>
    <property type="project" value="TreeGrafter"/>
</dbReference>
<feature type="compositionally biased region" description="Polar residues" evidence="9">
    <location>
        <begin position="697"/>
        <end position="709"/>
    </location>
</feature>
<keyword evidence="3" id="KW-0677">Repeat</keyword>
<evidence type="ECO:0000313" key="11">
    <source>
        <dbReference type="EnsemblMetazoa" id="CJA14166c.1"/>
    </source>
</evidence>
<keyword evidence="4 8" id="KW-0106">Calcium</keyword>
<dbReference type="CDD" id="cd11304">
    <property type="entry name" value="Cadherin_repeat"/>
    <property type="match status" value="2"/>
</dbReference>
<dbReference type="InterPro" id="IPR002126">
    <property type="entry name" value="Cadherin-like_dom"/>
</dbReference>
<feature type="compositionally biased region" description="Low complexity" evidence="9">
    <location>
        <begin position="820"/>
        <end position="834"/>
    </location>
</feature>
<proteinExistence type="predicted"/>
<comment type="subcellular location">
    <subcellularLocation>
        <location evidence="1">Membrane</location>
    </subcellularLocation>
</comment>
<accession>A0A8R1DXF0</accession>
<dbReference type="SUPFAM" id="SSF49313">
    <property type="entry name" value="Cadherin-like"/>
    <property type="match status" value="2"/>
</dbReference>
<dbReference type="GO" id="GO:0005886">
    <property type="term" value="C:plasma membrane"/>
    <property type="evidence" value="ECO:0007669"/>
    <property type="project" value="InterPro"/>
</dbReference>
<dbReference type="InterPro" id="IPR015919">
    <property type="entry name" value="Cadherin-like_sf"/>
</dbReference>
<keyword evidence="2" id="KW-0812">Transmembrane</keyword>
<dbReference type="Proteomes" id="UP000005237">
    <property type="component" value="Unassembled WGS sequence"/>
</dbReference>
<organism evidence="11 12">
    <name type="scientific">Caenorhabditis japonica</name>
    <dbReference type="NCBI Taxonomy" id="281687"/>
    <lineage>
        <taxon>Eukaryota</taxon>
        <taxon>Metazoa</taxon>
        <taxon>Ecdysozoa</taxon>
        <taxon>Nematoda</taxon>
        <taxon>Chromadorea</taxon>
        <taxon>Rhabditida</taxon>
        <taxon>Rhabditina</taxon>
        <taxon>Rhabditomorpha</taxon>
        <taxon>Rhabditoidea</taxon>
        <taxon>Rhabditidae</taxon>
        <taxon>Peloderinae</taxon>
        <taxon>Caenorhabditis</taxon>
    </lineage>
</organism>
<dbReference type="SMART" id="SM00112">
    <property type="entry name" value="CA"/>
    <property type="match status" value="2"/>
</dbReference>
<feature type="compositionally biased region" description="Polar residues" evidence="9">
    <location>
        <begin position="294"/>
        <end position="307"/>
    </location>
</feature>
<keyword evidence="12" id="KW-1185">Reference proteome</keyword>
<keyword evidence="7" id="KW-0472">Membrane</keyword>
<dbReference type="PROSITE" id="PS50268">
    <property type="entry name" value="CADHERIN_2"/>
    <property type="match status" value="2"/>
</dbReference>
<dbReference type="EnsemblMetazoa" id="CJA14166c.1">
    <property type="protein sequence ID" value="CJA14166c.1"/>
    <property type="gene ID" value="WBGene00133370"/>
</dbReference>
<evidence type="ECO:0000256" key="2">
    <source>
        <dbReference type="ARBA" id="ARBA00022692"/>
    </source>
</evidence>
<dbReference type="PRINTS" id="PR00205">
    <property type="entry name" value="CADHERIN"/>
</dbReference>
<feature type="compositionally biased region" description="Polar residues" evidence="9">
    <location>
        <begin position="772"/>
        <end position="783"/>
    </location>
</feature>
<dbReference type="GO" id="GO:0005509">
    <property type="term" value="F:calcium ion binding"/>
    <property type="evidence" value="ECO:0007669"/>
    <property type="project" value="UniProtKB-UniRule"/>
</dbReference>
<reference evidence="12" key="1">
    <citation type="submission" date="2010-08" db="EMBL/GenBank/DDBJ databases">
        <authorList>
            <consortium name="Caenorhabditis japonica Sequencing Consortium"/>
            <person name="Wilson R.K."/>
        </authorList>
    </citation>
    <scope>NUCLEOTIDE SEQUENCE [LARGE SCALE GENOMIC DNA]</scope>
    <source>
        <strain evidence="12">DF5081</strain>
    </source>
</reference>
<feature type="compositionally biased region" description="Acidic residues" evidence="9">
    <location>
        <begin position="754"/>
        <end position="769"/>
    </location>
</feature>
<sequence>MTIANVRSDAFKDTDWSDRLVIDRSDLSPGSYLVRLSASLALPVYPSTLKEANIFLTVICNGYAYPLFTVHIDSTNRFAPQFYHEPYVVQLDRNLPPWTIIETPVAAIDWDPADSYKLKFWLEDSHKGFELVDERKPSPGLISGSADWPVAQLPTLIRLKVTGAYDLPMSLRLIVSDGAKDARKSTTFVNLVERLGTGRVEPRTIPTTVTATTTTTSVPTTPTPTTTAVPEVIVDSEITKHEISVPEATTAIIDSEITKKPVQATSTTVTEHRTATTIPPEATINSEITKEPTTNAVTVPSSARTPTSPLPEPIIDSDITKEAVKSTTTTLPEVAIDSEITTTTTTTVTDSKTATSSLAEPIIDSEITTTTTTSFQTDLELIEKLKKSLQTLIPKKIQDDEDQLDAIAFAAKNREMNAIETENLDQIHSVEMENSPTRFTQCSLRTSIPENSVKGTKVAKLEVLNKRNTTKIRLIDPDDTFEIDKQSAEILVKDPKLVDRELFSTLELVAEIENADPSVQCSRIRVYVDLDDENDNRPVFENENYFFHIAKNFPPGREVGKFVAQDIDQGSNGQITYHLLTPDVPFQVGTQGKKGVLMSTGKLDDTIPMYNLIVEARDHGEEVVKSARVPVEVFVLGVKAKVVPTTTTMTTSTDGDDVEVVTEIVEVEMDGESESDNDVEVVTVIEEVVVEEEDLTTQKATTTEANQGSDVKEEEDVSTQNPTSRKEVTQGLDDGEEEATTLRSTTSKITQGVQEDEDEDDEEEKEEEEKGATTQRPTTSKVTQGLEDEEESNEEATKTHRSKTTSKPLESSEEEEEQEPTNTTKNPKRTSTTTKPPPPSEDNNQVDELDETEIETETTTPSPVPDVFSFRQPEYTYDALGMEIKENDLLGKVQAHPNPEFYAMDREVSGIIKINEMGEILAGKNLNRQADGAIKFGVSATNGFETVRELKRFFVSQFHVKFHSVTNPLYKKDKNDFPQTSLYS</sequence>
<evidence type="ECO:0000259" key="10">
    <source>
        <dbReference type="PROSITE" id="PS50268"/>
    </source>
</evidence>
<dbReference type="Gene3D" id="2.60.40.60">
    <property type="entry name" value="Cadherins"/>
    <property type="match status" value="2"/>
</dbReference>
<dbReference type="GO" id="GO:0007156">
    <property type="term" value="P:homophilic cell adhesion via plasma membrane adhesion molecules"/>
    <property type="evidence" value="ECO:0007669"/>
    <property type="project" value="InterPro"/>
</dbReference>
<feature type="region of interest" description="Disordered" evidence="9">
    <location>
        <begin position="693"/>
        <end position="869"/>
    </location>
</feature>
<keyword evidence="5" id="KW-0130">Cell adhesion</keyword>
<feature type="region of interest" description="Disordered" evidence="9">
    <location>
        <begin position="294"/>
        <end position="313"/>
    </location>
</feature>
<feature type="compositionally biased region" description="Polar residues" evidence="9">
    <location>
        <begin position="741"/>
        <end position="753"/>
    </location>
</feature>
<evidence type="ECO:0000256" key="5">
    <source>
        <dbReference type="ARBA" id="ARBA00022889"/>
    </source>
</evidence>
<evidence type="ECO:0000256" key="4">
    <source>
        <dbReference type="ARBA" id="ARBA00022837"/>
    </source>
</evidence>
<feature type="domain" description="Cadherin" evidence="10">
    <location>
        <begin position="440"/>
        <end position="540"/>
    </location>
</feature>
<evidence type="ECO:0000256" key="7">
    <source>
        <dbReference type="ARBA" id="ARBA00023136"/>
    </source>
</evidence>
<evidence type="ECO:0000256" key="9">
    <source>
        <dbReference type="SAM" id="MobiDB-lite"/>
    </source>
</evidence>
<dbReference type="PANTHER" id="PTHR24025:SF23">
    <property type="entry name" value="NEURAL-CADHERIN"/>
    <property type="match status" value="1"/>
</dbReference>
<feature type="compositionally biased region" description="Acidic residues" evidence="9">
    <location>
        <begin position="844"/>
        <end position="856"/>
    </location>
</feature>
<evidence type="ECO:0000256" key="8">
    <source>
        <dbReference type="PROSITE-ProRule" id="PRU00043"/>
    </source>
</evidence>
<dbReference type="AlphaFoldDB" id="A0A8R1DXF0"/>
<dbReference type="Pfam" id="PF00028">
    <property type="entry name" value="Cadherin"/>
    <property type="match status" value="1"/>
</dbReference>
<keyword evidence="6" id="KW-1133">Transmembrane helix</keyword>
<evidence type="ECO:0000313" key="12">
    <source>
        <dbReference type="Proteomes" id="UP000005237"/>
    </source>
</evidence>
<protein>
    <recommendedName>
        <fullName evidence="10">Cadherin domain-containing protein</fullName>
    </recommendedName>
</protein>
<dbReference type="InterPro" id="IPR020894">
    <property type="entry name" value="Cadherin_CS"/>
</dbReference>
<dbReference type="InterPro" id="IPR050971">
    <property type="entry name" value="Cadherin-domain_protein"/>
</dbReference>
<dbReference type="PANTHER" id="PTHR24025">
    <property type="entry name" value="DESMOGLEIN FAMILY MEMBER"/>
    <property type="match status" value="1"/>
</dbReference>
<feature type="domain" description="Cadherin" evidence="10">
    <location>
        <begin position="541"/>
        <end position="646"/>
    </location>
</feature>
<name>A0A8R1DXF0_CAEJA</name>